<evidence type="ECO:0000256" key="1">
    <source>
        <dbReference type="SAM" id="MobiDB-lite"/>
    </source>
</evidence>
<dbReference type="EMBL" id="CACVAY010000121">
    <property type="protein sequence ID" value="CAA6824735.1"/>
    <property type="molecule type" value="Genomic_DNA"/>
</dbReference>
<feature type="compositionally biased region" description="Basic and acidic residues" evidence="1">
    <location>
        <begin position="136"/>
        <end position="182"/>
    </location>
</feature>
<evidence type="ECO:0000313" key="2">
    <source>
        <dbReference type="EMBL" id="CAA6824735.1"/>
    </source>
</evidence>
<feature type="compositionally biased region" description="Basic and acidic residues" evidence="1">
    <location>
        <begin position="75"/>
        <end position="85"/>
    </location>
</feature>
<feature type="compositionally biased region" description="Acidic residues" evidence="1">
    <location>
        <begin position="95"/>
        <end position="106"/>
    </location>
</feature>
<organism evidence="2">
    <name type="scientific">uncultured Thiotrichaceae bacterium</name>
    <dbReference type="NCBI Taxonomy" id="298394"/>
    <lineage>
        <taxon>Bacteria</taxon>
        <taxon>Pseudomonadati</taxon>
        <taxon>Pseudomonadota</taxon>
        <taxon>Gammaproteobacteria</taxon>
        <taxon>Thiotrichales</taxon>
        <taxon>Thiotrichaceae</taxon>
        <taxon>environmental samples</taxon>
    </lineage>
</organism>
<dbReference type="AlphaFoldDB" id="A0A6S6TZ92"/>
<proteinExistence type="predicted"/>
<reference evidence="2" key="1">
    <citation type="submission" date="2020-01" db="EMBL/GenBank/DDBJ databases">
        <authorList>
            <person name="Meier V. D."/>
            <person name="Meier V D."/>
        </authorList>
    </citation>
    <scope>NUCLEOTIDE SEQUENCE</scope>
    <source>
        <strain evidence="2">HLG_WM_MAG_07</strain>
    </source>
</reference>
<sequence length="182" mass="21131">MQYIMDTILFDKSQMTKKVESQMSNVNLLTPYVFWSVALLGMNSVYANDTSILEIIINEETVNHEDTPTSQTATEKQELPSKIEANHVATGSIDILEDPEATEDSQQENPPKKQRKTHYGIGYEFRNALRKAAKKQQTEYVERTETTQNIERAEKAQRPERIKRPERVERPARVTRPERHNR</sequence>
<feature type="region of interest" description="Disordered" evidence="1">
    <location>
        <begin position="64"/>
        <end position="119"/>
    </location>
</feature>
<protein>
    <submittedName>
        <fullName evidence="2">Uncharacterized protein</fullName>
    </submittedName>
</protein>
<name>A0A6S6TZ92_9GAMM</name>
<accession>A0A6S6TZ92</accession>
<gene>
    <name evidence="2" type="ORF">HELGO_WM22735</name>
</gene>
<feature type="region of interest" description="Disordered" evidence="1">
    <location>
        <begin position="134"/>
        <end position="182"/>
    </location>
</feature>